<dbReference type="GO" id="GO:0005652">
    <property type="term" value="C:nuclear lamina"/>
    <property type="evidence" value="ECO:0007669"/>
    <property type="project" value="UniProtKB-SubCell"/>
</dbReference>
<protein>
    <submittedName>
        <fullName evidence="5">Uncharacterized protein</fullName>
    </submittedName>
</protein>
<comment type="similarity">
    <text evidence="4">Belongs to the CRWN family.</text>
</comment>
<keyword evidence="2" id="KW-0539">Nucleus</keyword>
<dbReference type="Proteomes" id="UP000245207">
    <property type="component" value="Unassembled WGS sequence"/>
</dbReference>
<evidence type="ECO:0000313" key="5">
    <source>
        <dbReference type="EMBL" id="PWA13649.1"/>
    </source>
</evidence>
<evidence type="ECO:0000256" key="4">
    <source>
        <dbReference type="ARBA" id="ARBA00024208"/>
    </source>
</evidence>
<accession>A0A2U1K8K4</accession>
<dbReference type="PANTHER" id="PTHR31908:SF9">
    <property type="entry name" value="PROTEIN CROWDED NUCLEI 3"/>
    <property type="match status" value="1"/>
</dbReference>
<dbReference type="OrthoDB" id="673795at2759"/>
<keyword evidence="6" id="KW-1185">Reference proteome</keyword>
<reference evidence="5 6" key="1">
    <citation type="journal article" date="2018" name="Mol. Plant">
        <title>The genome of Artemisia annua provides insight into the evolution of Asteraceae family and artemisinin biosynthesis.</title>
        <authorList>
            <person name="Shen Q."/>
            <person name="Zhang L."/>
            <person name="Liao Z."/>
            <person name="Wang S."/>
            <person name="Yan T."/>
            <person name="Shi P."/>
            <person name="Liu M."/>
            <person name="Fu X."/>
            <person name="Pan Q."/>
            <person name="Wang Y."/>
            <person name="Lv Z."/>
            <person name="Lu X."/>
            <person name="Zhang F."/>
            <person name="Jiang W."/>
            <person name="Ma Y."/>
            <person name="Chen M."/>
            <person name="Hao X."/>
            <person name="Li L."/>
            <person name="Tang Y."/>
            <person name="Lv G."/>
            <person name="Zhou Y."/>
            <person name="Sun X."/>
            <person name="Brodelius P.E."/>
            <person name="Rose J.K.C."/>
            <person name="Tang K."/>
        </authorList>
    </citation>
    <scope>NUCLEOTIDE SEQUENCE [LARGE SCALE GENOMIC DNA]</scope>
    <source>
        <strain evidence="6">cv. Huhao1</strain>
        <tissue evidence="5">Leaf</tissue>
    </source>
</reference>
<dbReference type="AlphaFoldDB" id="A0A2U1K8K4"/>
<organism evidence="5 6">
    <name type="scientific">Artemisia annua</name>
    <name type="common">Sweet wormwood</name>
    <dbReference type="NCBI Taxonomy" id="35608"/>
    <lineage>
        <taxon>Eukaryota</taxon>
        <taxon>Viridiplantae</taxon>
        <taxon>Streptophyta</taxon>
        <taxon>Embryophyta</taxon>
        <taxon>Tracheophyta</taxon>
        <taxon>Spermatophyta</taxon>
        <taxon>Magnoliopsida</taxon>
        <taxon>eudicotyledons</taxon>
        <taxon>Gunneridae</taxon>
        <taxon>Pentapetalae</taxon>
        <taxon>asterids</taxon>
        <taxon>campanulids</taxon>
        <taxon>Asterales</taxon>
        <taxon>Asteraceae</taxon>
        <taxon>Asteroideae</taxon>
        <taxon>Anthemideae</taxon>
        <taxon>Artemisiinae</taxon>
        <taxon>Artemisia</taxon>
    </lineage>
</organism>
<gene>
    <name evidence="5" type="ORF">CTI12_AA631820</name>
</gene>
<sequence length="127" mass="14459">MQPEKALREIVEESKQVQLRSQTKLADSNTLVAGIRDKAREVEEILRGADAKLGEANRKSLNWKGKCRSWRPMKAYCRVHRSFIQGVEYYFIGPVYFGCANCKTQLRFTSPTFGKLCLPRCSSIIGV</sequence>
<proteinExistence type="inferred from homology"/>
<dbReference type="InterPro" id="IPR040418">
    <property type="entry name" value="CRWN"/>
</dbReference>
<dbReference type="EMBL" id="PKPP01036996">
    <property type="protein sequence ID" value="PWA13649.1"/>
    <property type="molecule type" value="Genomic_DNA"/>
</dbReference>
<evidence type="ECO:0000256" key="2">
    <source>
        <dbReference type="ARBA" id="ARBA00023242"/>
    </source>
</evidence>
<name>A0A2U1K8K4_ARTAN</name>
<dbReference type="PANTHER" id="PTHR31908">
    <property type="entry name" value="PROTEIN CROWDED NUCLEI 4"/>
    <property type="match status" value="1"/>
</dbReference>
<keyword evidence="1" id="KW-0175">Coiled coil</keyword>
<dbReference type="GO" id="GO:0006997">
    <property type="term" value="P:nucleus organization"/>
    <property type="evidence" value="ECO:0007669"/>
    <property type="project" value="InterPro"/>
</dbReference>
<comment type="caution">
    <text evidence="5">The sequence shown here is derived from an EMBL/GenBank/DDBJ whole genome shotgun (WGS) entry which is preliminary data.</text>
</comment>
<comment type="subcellular location">
    <subcellularLocation>
        <location evidence="3">Nucleus lamina</location>
    </subcellularLocation>
</comment>
<dbReference type="STRING" id="35608.A0A2U1K8K4"/>
<evidence type="ECO:0000313" key="6">
    <source>
        <dbReference type="Proteomes" id="UP000245207"/>
    </source>
</evidence>
<evidence type="ECO:0000256" key="3">
    <source>
        <dbReference type="ARBA" id="ARBA00024186"/>
    </source>
</evidence>
<evidence type="ECO:0000256" key="1">
    <source>
        <dbReference type="ARBA" id="ARBA00023054"/>
    </source>
</evidence>